<dbReference type="Pfam" id="PF19993">
    <property type="entry name" value="DO-GTPase2"/>
    <property type="match status" value="1"/>
</dbReference>
<feature type="domain" description="Double-GTPase 2" evidence="2">
    <location>
        <begin position="82"/>
        <end position="288"/>
    </location>
</feature>
<evidence type="ECO:0000313" key="4">
    <source>
        <dbReference type="Proteomes" id="UP001211872"/>
    </source>
</evidence>
<protein>
    <recommendedName>
        <fullName evidence="2">Double-GTPase 2 domain-containing protein</fullName>
    </recommendedName>
</protein>
<dbReference type="InterPro" id="IPR045528">
    <property type="entry name" value="DO-GTPase2"/>
</dbReference>
<reference evidence="3 4" key="1">
    <citation type="journal article" date="2011" name="Int. J. Syst. Evol. Microbiol.">
        <title>Hymenobacter yonginensis sp. nov., isolated from a mesotrophic artificial lake.</title>
        <authorList>
            <person name="Joung Y."/>
            <person name="Cho S.H."/>
            <person name="Kim H."/>
            <person name="Kim S.B."/>
            <person name="Joh K."/>
        </authorList>
    </citation>
    <scope>NUCLEOTIDE SEQUENCE [LARGE SCALE GENOMIC DNA]</scope>
    <source>
        <strain evidence="3 4">KCTC 22745</strain>
    </source>
</reference>
<sequence>MITCTQTYCHPEESGCAEEGGGDGTKCKFRKKAANQAESGKAAALGPSEVTELPAGFRVSWTGSPLGAQDMRLLTARSRVLCIGLVGAANAGKTTFLALLYALLRQGQGIPGYRFAGSYTLPGWEAIASYLTFKESRTDIQFPPHTSRSTGRDEGRVPGILHLALRSEDEPAAVLDVLFTDAPGEWFTDWIIKHDSDTAAGARWVYQHSRAFLLFADRERLTGTQRGQARGEIKELADRLTHRLGSRPLGLVWTKADVPNERPQFLTDISQHLQHAAPRHYREFEVSVELSGADRWHPQVLDSVAWLLDTHCRELGTTPPVPVPSTTEQDLFLLRRQVIR</sequence>
<evidence type="ECO:0000256" key="1">
    <source>
        <dbReference type="SAM" id="Phobius"/>
    </source>
</evidence>
<keyword evidence="1" id="KW-0812">Transmembrane</keyword>
<dbReference type="InterPro" id="IPR027417">
    <property type="entry name" value="P-loop_NTPase"/>
</dbReference>
<dbReference type="Proteomes" id="UP001211872">
    <property type="component" value="Chromosome"/>
</dbReference>
<dbReference type="SUPFAM" id="SSF52540">
    <property type="entry name" value="P-loop containing nucleoside triphosphate hydrolases"/>
    <property type="match status" value="1"/>
</dbReference>
<name>A0ABY7PLZ6_9BACT</name>
<evidence type="ECO:0000259" key="2">
    <source>
        <dbReference type="Pfam" id="PF19993"/>
    </source>
</evidence>
<organism evidence="3 4">
    <name type="scientific">Hymenobacter yonginensis</name>
    <dbReference type="NCBI Taxonomy" id="748197"/>
    <lineage>
        <taxon>Bacteria</taxon>
        <taxon>Pseudomonadati</taxon>
        <taxon>Bacteroidota</taxon>
        <taxon>Cytophagia</taxon>
        <taxon>Cytophagales</taxon>
        <taxon>Hymenobacteraceae</taxon>
        <taxon>Hymenobacter</taxon>
    </lineage>
</organism>
<keyword evidence="1" id="KW-0472">Membrane</keyword>
<dbReference type="EMBL" id="CP115396">
    <property type="protein sequence ID" value="WBO83303.1"/>
    <property type="molecule type" value="Genomic_DNA"/>
</dbReference>
<feature type="transmembrane region" description="Helical" evidence="1">
    <location>
        <begin position="80"/>
        <end position="104"/>
    </location>
</feature>
<proteinExistence type="predicted"/>
<accession>A0ABY7PLZ6</accession>
<keyword evidence="1" id="KW-1133">Transmembrane helix</keyword>
<keyword evidence="4" id="KW-1185">Reference proteome</keyword>
<evidence type="ECO:0000313" key="3">
    <source>
        <dbReference type="EMBL" id="WBO83303.1"/>
    </source>
</evidence>
<dbReference type="RefSeq" id="WP_270125682.1">
    <property type="nucleotide sequence ID" value="NZ_CP115396.1"/>
</dbReference>
<gene>
    <name evidence="3" type="ORF">O9Z63_13035</name>
</gene>